<protein>
    <recommendedName>
        <fullName evidence="1">FBD domain-containing protein</fullName>
    </recommendedName>
</protein>
<dbReference type="SMART" id="SM00579">
    <property type="entry name" value="FBD"/>
    <property type="match status" value="1"/>
</dbReference>
<dbReference type="Pfam" id="PF08387">
    <property type="entry name" value="FBD"/>
    <property type="match status" value="1"/>
</dbReference>
<dbReference type="SUPFAM" id="SSF52047">
    <property type="entry name" value="RNI-like"/>
    <property type="match status" value="1"/>
</dbReference>
<dbReference type="InterPro" id="IPR006566">
    <property type="entry name" value="FBD"/>
</dbReference>
<dbReference type="PANTHER" id="PTHR31900:SF30">
    <property type="entry name" value="SUPERFAMILY PROTEIN, PUTATIVE-RELATED"/>
    <property type="match status" value="1"/>
</dbReference>
<accession>A0AAV6HZ91</accession>
<sequence>MFRLKCHQNYDVSHVNTWVAASLGYRVQELELFIRTKEGTNNVLPRDLFACETLVVLKLGTCFVMNVPTSVRMQSLKILHLHFVKLEDDNSIYRLIHGCPLLDELSMVECVGKDVRIIHIFAPVLTKLSIKHYDHGTYEIVLDTPGLLYLELDDNVKSVQGYLVKNLYDLIKVQINVGGPFGLESHEIISKAVTDLLMGISRVQHLVLQWRFIEVLHKCNYRLPSMFHNLTSLELDPTDYLAWELMLLLLEKSPRLETLVFSDVPPCLVTHLKVIEIVGFQGFKEELKLFKYFLKNGVVLEKLRIVVGFDDLDYAKELEVVTKQKLLRLPRGSTI</sequence>
<gene>
    <name evidence="2" type="ORF">RHGRI_033861</name>
</gene>
<dbReference type="InterPro" id="IPR050232">
    <property type="entry name" value="FBL13/AtMIF1-like"/>
</dbReference>
<comment type="caution">
    <text evidence="2">The sequence shown here is derived from an EMBL/GenBank/DDBJ whole genome shotgun (WGS) entry which is preliminary data.</text>
</comment>
<dbReference type="Gene3D" id="3.80.10.10">
    <property type="entry name" value="Ribonuclease Inhibitor"/>
    <property type="match status" value="1"/>
</dbReference>
<evidence type="ECO:0000313" key="2">
    <source>
        <dbReference type="EMBL" id="KAG5521437.1"/>
    </source>
</evidence>
<dbReference type="AlphaFoldDB" id="A0AAV6HZ91"/>
<dbReference type="EMBL" id="JACTNZ010000012">
    <property type="protein sequence ID" value="KAG5521437.1"/>
    <property type="molecule type" value="Genomic_DNA"/>
</dbReference>
<evidence type="ECO:0000259" key="1">
    <source>
        <dbReference type="SMART" id="SM00579"/>
    </source>
</evidence>
<evidence type="ECO:0000313" key="3">
    <source>
        <dbReference type="Proteomes" id="UP000823749"/>
    </source>
</evidence>
<dbReference type="PANTHER" id="PTHR31900">
    <property type="entry name" value="F-BOX/RNI SUPERFAMILY PROTEIN-RELATED"/>
    <property type="match status" value="1"/>
</dbReference>
<reference evidence="2" key="1">
    <citation type="submission" date="2020-08" db="EMBL/GenBank/DDBJ databases">
        <title>Plant Genome Project.</title>
        <authorList>
            <person name="Zhang R.-G."/>
        </authorList>
    </citation>
    <scope>NUCLEOTIDE SEQUENCE</scope>
    <source>
        <strain evidence="2">WSP0</strain>
        <tissue evidence="2">Leaf</tissue>
    </source>
</reference>
<feature type="domain" description="FBD" evidence="1">
    <location>
        <begin position="266"/>
        <end position="335"/>
    </location>
</feature>
<proteinExistence type="predicted"/>
<keyword evidence="3" id="KW-1185">Reference proteome</keyword>
<dbReference type="Pfam" id="PF24758">
    <property type="entry name" value="LRR_At5g56370"/>
    <property type="match status" value="1"/>
</dbReference>
<dbReference type="Proteomes" id="UP000823749">
    <property type="component" value="Chromosome 12"/>
</dbReference>
<dbReference type="InterPro" id="IPR055411">
    <property type="entry name" value="LRR_FXL15/At3g58940/PEG3-like"/>
</dbReference>
<dbReference type="InterPro" id="IPR032675">
    <property type="entry name" value="LRR_dom_sf"/>
</dbReference>
<name>A0AAV6HZ91_9ERIC</name>
<organism evidence="2 3">
    <name type="scientific">Rhododendron griersonianum</name>
    <dbReference type="NCBI Taxonomy" id="479676"/>
    <lineage>
        <taxon>Eukaryota</taxon>
        <taxon>Viridiplantae</taxon>
        <taxon>Streptophyta</taxon>
        <taxon>Embryophyta</taxon>
        <taxon>Tracheophyta</taxon>
        <taxon>Spermatophyta</taxon>
        <taxon>Magnoliopsida</taxon>
        <taxon>eudicotyledons</taxon>
        <taxon>Gunneridae</taxon>
        <taxon>Pentapetalae</taxon>
        <taxon>asterids</taxon>
        <taxon>Ericales</taxon>
        <taxon>Ericaceae</taxon>
        <taxon>Ericoideae</taxon>
        <taxon>Rhodoreae</taxon>
        <taxon>Rhododendron</taxon>
    </lineage>
</organism>